<protein>
    <recommendedName>
        <fullName evidence="3">EF-hand domain-containing protein</fullName>
    </recommendedName>
</protein>
<evidence type="ECO:0008006" key="3">
    <source>
        <dbReference type="Google" id="ProtNLM"/>
    </source>
</evidence>
<organism evidence="1 2">
    <name type="scientific">Pseudoalteromonas aurantia 208</name>
    <dbReference type="NCBI Taxonomy" id="1314867"/>
    <lineage>
        <taxon>Bacteria</taxon>
        <taxon>Pseudomonadati</taxon>
        <taxon>Pseudomonadota</taxon>
        <taxon>Gammaproteobacteria</taxon>
        <taxon>Alteromonadales</taxon>
        <taxon>Pseudoalteromonadaceae</taxon>
        <taxon>Pseudoalteromonas</taxon>
    </lineage>
</organism>
<keyword evidence="2" id="KW-1185">Reference proteome</keyword>
<accession>A0ABR9ECC9</accession>
<dbReference type="Proteomes" id="UP000615755">
    <property type="component" value="Unassembled WGS sequence"/>
</dbReference>
<dbReference type="PROSITE" id="PS00018">
    <property type="entry name" value="EF_HAND_1"/>
    <property type="match status" value="1"/>
</dbReference>
<dbReference type="RefSeq" id="WP_192507882.1">
    <property type="nucleotide sequence ID" value="NZ_AQGV01000012.1"/>
</dbReference>
<gene>
    <name evidence="1" type="ORF">PAUR_a2282</name>
</gene>
<dbReference type="EMBL" id="AQGV01000012">
    <property type="protein sequence ID" value="MBE0368633.1"/>
    <property type="molecule type" value="Genomic_DNA"/>
</dbReference>
<sequence>MNIPLPFNLFAILIFYTGLFVPQTSSAHLMVAQNGTLNFNNAGAYMVLSLPISAFDGLDSDKDGKVTLIEFNNHRSSLIAQIKNAIFTMAHTQKILLHNIVLAPQRPHKYQNNSDLVEITDIIIMGMFPVTYQKNTLQFHNLLYGKAAQEKLITLSVTKNHTTKLNQFDLSMTQPFWDL</sequence>
<evidence type="ECO:0000313" key="1">
    <source>
        <dbReference type="EMBL" id="MBE0368633.1"/>
    </source>
</evidence>
<dbReference type="InterPro" id="IPR018247">
    <property type="entry name" value="EF_Hand_1_Ca_BS"/>
</dbReference>
<evidence type="ECO:0000313" key="2">
    <source>
        <dbReference type="Proteomes" id="UP000615755"/>
    </source>
</evidence>
<proteinExistence type="predicted"/>
<reference evidence="1 2" key="1">
    <citation type="submission" date="2015-03" db="EMBL/GenBank/DDBJ databases">
        <title>Genome sequence of Pseudoalteromonas aurantia.</title>
        <authorList>
            <person name="Xie B.-B."/>
            <person name="Rong J.-C."/>
            <person name="Qin Q.-L."/>
            <person name="Zhang Y.-Z."/>
        </authorList>
    </citation>
    <scope>NUCLEOTIDE SEQUENCE [LARGE SCALE GENOMIC DNA]</scope>
    <source>
        <strain evidence="1 2">208</strain>
    </source>
</reference>
<name>A0ABR9ECC9_9GAMM</name>
<comment type="caution">
    <text evidence="1">The sequence shown here is derived from an EMBL/GenBank/DDBJ whole genome shotgun (WGS) entry which is preliminary data.</text>
</comment>